<dbReference type="Proteomes" id="UP001237642">
    <property type="component" value="Unassembled WGS sequence"/>
</dbReference>
<evidence type="ECO:0000313" key="1">
    <source>
        <dbReference type="EMBL" id="KAK1361042.1"/>
    </source>
</evidence>
<comment type="caution">
    <text evidence="1">The sequence shown here is derived from an EMBL/GenBank/DDBJ whole genome shotgun (WGS) entry which is preliminary data.</text>
</comment>
<proteinExistence type="predicted"/>
<name>A0AAD8H4N8_9APIA</name>
<evidence type="ECO:0000313" key="2">
    <source>
        <dbReference type="Proteomes" id="UP001237642"/>
    </source>
</evidence>
<keyword evidence="2" id="KW-1185">Reference proteome</keyword>
<dbReference type="AlphaFoldDB" id="A0AAD8H4N8"/>
<gene>
    <name evidence="1" type="ORF">POM88_045516</name>
</gene>
<accession>A0AAD8H4N8</accession>
<protein>
    <submittedName>
        <fullName evidence="1">Uncharacterized protein</fullName>
    </submittedName>
</protein>
<reference evidence="1" key="1">
    <citation type="submission" date="2023-02" db="EMBL/GenBank/DDBJ databases">
        <title>Genome of toxic invasive species Heracleum sosnowskyi carries increased number of genes despite the absence of recent whole-genome duplications.</title>
        <authorList>
            <person name="Schelkunov M."/>
            <person name="Shtratnikova V."/>
            <person name="Makarenko M."/>
            <person name="Klepikova A."/>
            <person name="Omelchenko D."/>
            <person name="Novikova G."/>
            <person name="Obukhova E."/>
            <person name="Bogdanov V."/>
            <person name="Penin A."/>
            <person name="Logacheva M."/>
        </authorList>
    </citation>
    <scope>NUCLEOTIDE SEQUENCE</scope>
    <source>
        <strain evidence="1">Hsosn_3</strain>
        <tissue evidence="1">Leaf</tissue>
    </source>
</reference>
<sequence length="116" mass="12738">MPIYRFNGVESKMEDTIQLPMTMGQGPNTSTQMLNFIVIKATSTYNAILGRTGLHALKAVASSYHLKIKFPTRNGIGEERGDQKMARSCYVAALRPDGIGGQVLPIEDMDTSDNED</sequence>
<dbReference type="PANTHER" id="PTHR33240:SF15">
    <property type="entry name" value="GAG-PRO-LIKE PROTEIN"/>
    <property type="match status" value="1"/>
</dbReference>
<dbReference type="PANTHER" id="PTHR33240">
    <property type="entry name" value="OS08G0508500 PROTEIN"/>
    <property type="match status" value="1"/>
</dbReference>
<reference evidence="1" key="2">
    <citation type="submission" date="2023-05" db="EMBL/GenBank/DDBJ databases">
        <authorList>
            <person name="Schelkunov M.I."/>
        </authorList>
    </citation>
    <scope>NUCLEOTIDE SEQUENCE</scope>
    <source>
        <strain evidence="1">Hsosn_3</strain>
        <tissue evidence="1">Leaf</tissue>
    </source>
</reference>
<dbReference type="EMBL" id="JAUIZM010000010">
    <property type="protein sequence ID" value="KAK1361042.1"/>
    <property type="molecule type" value="Genomic_DNA"/>
</dbReference>
<organism evidence="1 2">
    <name type="scientific">Heracleum sosnowskyi</name>
    <dbReference type="NCBI Taxonomy" id="360622"/>
    <lineage>
        <taxon>Eukaryota</taxon>
        <taxon>Viridiplantae</taxon>
        <taxon>Streptophyta</taxon>
        <taxon>Embryophyta</taxon>
        <taxon>Tracheophyta</taxon>
        <taxon>Spermatophyta</taxon>
        <taxon>Magnoliopsida</taxon>
        <taxon>eudicotyledons</taxon>
        <taxon>Gunneridae</taxon>
        <taxon>Pentapetalae</taxon>
        <taxon>asterids</taxon>
        <taxon>campanulids</taxon>
        <taxon>Apiales</taxon>
        <taxon>Apiaceae</taxon>
        <taxon>Apioideae</taxon>
        <taxon>apioid superclade</taxon>
        <taxon>Tordylieae</taxon>
        <taxon>Tordyliinae</taxon>
        <taxon>Heracleum</taxon>
    </lineage>
</organism>